<sequence length="565" mass="63134">MFKKLFIAFVAMSMAVQTVVPFAAQAQSGSWSQLQATAAWVYDDYKVERLDFSDAAFAGPLSLGENVVIAKAAGYCLTVAGCERYDLYSLKNGLAMFLGNVPHETVDEERFLDNGRDFVYINSTNEENNRWDVIDLDLETGTENVLLDEVFIDGVQDIDVVKDSGKYYFNPSLNWNNHSGFVNAVIYEYVQTSDSVKIVTNSYNQQNDDFQDIYNGKILSKMTFDSGYKQLWVYDTAADPRTMEAVPGTWTSKNEDIVGAHFRADGTIEFFDMYQRYIFDGQSTVAQGDNLSWYRTRDESLQVVNSRMAWLDSNDQLHLSGVDVDLDLGTIGYPSLFKLTENSFFYASGNQGKKYDFATGLTTTYPFVVTDVLDNAMVGEDASGNIWYKNTESGRQINLGFGSGAVISDSMHVYWLGVDGEVYEATLSLNAMTGTSEIAAVKISGDSRVYLVLDDTAFWITNEEVYFTWFNSWADVTTVSATAFSSYKQGGQATFAPGTRLKLAGDPKVYMVGSDNKLHWITTQLIAYNIYGQEWNKDIVEFNMADTTSLFFGSSIVNESDVLSI</sequence>
<gene>
    <name evidence="2" type="ORF">UW63_C0025G0007</name>
</gene>
<dbReference type="AlphaFoldDB" id="A0A0G1JGJ0"/>
<organism evidence="2 3">
    <name type="scientific">Candidatus Uhrbacteria bacterium GW2011_GWF2_44_350</name>
    <dbReference type="NCBI Taxonomy" id="1619000"/>
    <lineage>
        <taxon>Bacteria</taxon>
        <taxon>Candidatus Uhriibacteriota</taxon>
    </lineage>
</organism>
<evidence type="ECO:0000313" key="2">
    <source>
        <dbReference type="EMBL" id="KKT70460.1"/>
    </source>
</evidence>
<protein>
    <submittedName>
        <fullName evidence="2">Uncharacterized protein</fullName>
    </submittedName>
</protein>
<feature type="signal peptide" evidence="1">
    <location>
        <begin position="1"/>
        <end position="26"/>
    </location>
</feature>
<reference evidence="2 3" key="1">
    <citation type="journal article" date="2015" name="Nature">
        <title>rRNA introns, odd ribosomes, and small enigmatic genomes across a large radiation of phyla.</title>
        <authorList>
            <person name="Brown C.T."/>
            <person name="Hug L.A."/>
            <person name="Thomas B.C."/>
            <person name="Sharon I."/>
            <person name="Castelle C.J."/>
            <person name="Singh A."/>
            <person name="Wilkins M.J."/>
            <person name="Williams K.H."/>
            <person name="Banfield J.F."/>
        </authorList>
    </citation>
    <scope>NUCLEOTIDE SEQUENCE [LARGE SCALE GENOMIC DNA]</scope>
</reference>
<name>A0A0G1JGJ0_9BACT</name>
<keyword evidence="1" id="KW-0732">Signal</keyword>
<dbReference type="EMBL" id="LCJB01000025">
    <property type="protein sequence ID" value="KKT70460.1"/>
    <property type="molecule type" value="Genomic_DNA"/>
</dbReference>
<evidence type="ECO:0000313" key="3">
    <source>
        <dbReference type="Proteomes" id="UP000034154"/>
    </source>
</evidence>
<dbReference type="PATRIC" id="fig|1619000.3.peg.465"/>
<proteinExistence type="predicted"/>
<feature type="chain" id="PRO_5002537919" evidence="1">
    <location>
        <begin position="27"/>
        <end position="565"/>
    </location>
</feature>
<evidence type="ECO:0000256" key="1">
    <source>
        <dbReference type="SAM" id="SignalP"/>
    </source>
</evidence>
<accession>A0A0G1JGJ0</accession>
<comment type="caution">
    <text evidence="2">The sequence shown here is derived from an EMBL/GenBank/DDBJ whole genome shotgun (WGS) entry which is preliminary data.</text>
</comment>
<dbReference type="Proteomes" id="UP000034154">
    <property type="component" value="Unassembled WGS sequence"/>
</dbReference>